<organism evidence="1">
    <name type="scientific">Ectopseudomonas oleovorans</name>
    <name type="common">Pseudomonas oleovorans</name>
    <dbReference type="NCBI Taxonomy" id="301"/>
    <lineage>
        <taxon>Bacteria</taxon>
        <taxon>Pseudomonadati</taxon>
        <taxon>Pseudomonadota</taxon>
        <taxon>Gammaproteobacteria</taxon>
        <taxon>Pseudomonadales</taxon>
        <taxon>Pseudomonadaceae</taxon>
        <taxon>Ectopseudomonas</taxon>
    </lineage>
</organism>
<dbReference type="AlphaFoldDB" id="A0A653BCD6"/>
<dbReference type="EMBL" id="LR130779">
    <property type="protein sequence ID" value="VDN66253.1"/>
    <property type="molecule type" value="Genomic_DNA"/>
</dbReference>
<protein>
    <submittedName>
        <fullName evidence="1">Uncharacterized protein</fullName>
    </submittedName>
</protein>
<gene>
    <name evidence="1" type="ORF">POT9AD_5278</name>
</gene>
<sequence>MAKDPNDFTEATKTKVFKRAGYQCSFPGCSIILVGPHSDDNVGGVVSIGEAAHIAGARPAPNNRYDSHMTPEQRSHHSNAIALCRTHAKLIDSDEDKYTIPLLCAWKTNHEERISREQAGERIEEEYYEKPYEKCSNDELASDRIYRQGLIKKDVSERTSFALKLFLFGCLGAVVIFLWYWINGGVTFYMVFAGAVLVAAPVMLAFALIDTKSEFILRQEAAIREINVRLKERGAE</sequence>
<proteinExistence type="predicted"/>
<accession>A0A653BCD6</accession>
<reference evidence="1" key="1">
    <citation type="submission" date="2018-11" db="EMBL/GenBank/DDBJ databases">
        <authorList>
            <consortium name="Genoscope - CEA"/>
            <person name="William W."/>
        </authorList>
    </citation>
    <scope>NUCLEOTIDE SEQUENCE [LARGE SCALE GENOMIC DNA]</scope>
    <source>
        <strain evidence="1">T9AD</strain>
    </source>
</reference>
<evidence type="ECO:0000313" key="1">
    <source>
        <dbReference type="EMBL" id="VDN66253.1"/>
    </source>
</evidence>
<dbReference type="OrthoDB" id="9052589at2"/>
<name>A0A653BCD6_ECTOL</name>